<protein>
    <submittedName>
        <fullName evidence="1">Uncharacterized protein</fullName>
    </submittedName>
</protein>
<name>A0ABM9CVI5_9BACL</name>
<proteinExistence type="predicted"/>
<comment type="caution">
    <text evidence="1">The sequence shown here is derived from an EMBL/GenBank/DDBJ whole genome shotgun (WGS) entry which is preliminary data.</text>
</comment>
<sequence>MKHVRGVQMKWITLLDHELMNIRLDQGDNSLLLEVNGGGISPEYVTVRLGIDEVSKLEDVLKDYRNRISSVTGKQTKNGLKSD</sequence>
<keyword evidence="2" id="KW-1185">Reference proteome</keyword>
<dbReference type="EMBL" id="CAKMMF010000042">
    <property type="protein sequence ID" value="CAH1223467.1"/>
    <property type="molecule type" value="Genomic_DNA"/>
</dbReference>
<organism evidence="1 2">
    <name type="scientific">Paenibacillus plantiphilus</name>
    <dbReference type="NCBI Taxonomy" id="2905650"/>
    <lineage>
        <taxon>Bacteria</taxon>
        <taxon>Bacillati</taxon>
        <taxon>Bacillota</taxon>
        <taxon>Bacilli</taxon>
        <taxon>Bacillales</taxon>
        <taxon>Paenibacillaceae</taxon>
        <taxon>Paenibacillus</taxon>
    </lineage>
</organism>
<evidence type="ECO:0000313" key="2">
    <source>
        <dbReference type="Proteomes" id="UP000838686"/>
    </source>
</evidence>
<evidence type="ECO:0000313" key="1">
    <source>
        <dbReference type="EMBL" id="CAH1223467.1"/>
    </source>
</evidence>
<dbReference type="Proteomes" id="UP000838686">
    <property type="component" value="Unassembled WGS sequence"/>
</dbReference>
<accession>A0ABM9CVI5</accession>
<reference evidence="1" key="1">
    <citation type="submission" date="2022-01" db="EMBL/GenBank/DDBJ databases">
        <authorList>
            <person name="Criscuolo A."/>
        </authorList>
    </citation>
    <scope>NUCLEOTIDE SEQUENCE</scope>
    <source>
        <strain evidence="1">CIP111893</strain>
    </source>
</reference>
<gene>
    <name evidence="1" type="ORF">PAECIP111893_04980</name>
</gene>